<dbReference type="OrthoDB" id="1027451at2"/>
<evidence type="ECO:0000256" key="2">
    <source>
        <dbReference type="SAM" id="SignalP"/>
    </source>
</evidence>
<feature type="chain" id="PRO_5021363130" evidence="2">
    <location>
        <begin position="21"/>
        <end position="210"/>
    </location>
</feature>
<accession>A0A4Z1B2U8</accession>
<gene>
    <name evidence="3" type="ORF">E4J94_06265</name>
</gene>
<dbReference type="Proteomes" id="UP000297998">
    <property type="component" value="Unassembled WGS sequence"/>
</dbReference>
<keyword evidence="4" id="KW-1185">Reference proteome</keyword>
<comment type="caution">
    <text evidence="3">The sequence shown here is derived from an EMBL/GenBank/DDBJ whole genome shotgun (WGS) entry which is preliminary data.</text>
</comment>
<protein>
    <submittedName>
        <fullName evidence="3">Outer membrane lipoprotein carrier protein LolA</fullName>
    </submittedName>
</protein>
<sequence>MYMKTKIFILLAFFHLTIFAQESKMSNVEIENFKKDIIADSKKIQTLTADFTQYKVMSFLDKPIVSKGKLHLQNPKAMRWNYTQPIDYNVIFNNGKIYINDEGKKSSVDLQGNKKFEKLNQLIVGSVSGNLFDTNDFVITYVKTDKARIAKLQPKIKDVKKYIKEIQLTFYSGQSTVTEVKLIEPSDDYTKILFTNKSLNKTINASVFNP</sequence>
<organism evidence="3 4">
    <name type="scientific">Empedobacter tilapiae</name>
    <dbReference type="NCBI Taxonomy" id="2491114"/>
    <lineage>
        <taxon>Bacteria</taxon>
        <taxon>Pseudomonadati</taxon>
        <taxon>Bacteroidota</taxon>
        <taxon>Flavobacteriia</taxon>
        <taxon>Flavobacteriales</taxon>
        <taxon>Weeksellaceae</taxon>
        <taxon>Empedobacter</taxon>
    </lineage>
</organism>
<reference evidence="3 4" key="1">
    <citation type="submission" date="2019-03" db="EMBL/GenBank/DDBJ databases">
        <title>Empedobacter tilapiae sp. nov., isolated from an intestine of Nile tilapia Oreochromis niloticus.</title>
        <authorList>
            <person name="Kim Y.-O."/>
            <person name="Yoon J.-H."/>
        </authorList>
    </citation>
    <scope>NUCLEOTIDE SEQUENCE [LARGE SCALE GENOMIC DNA]</scope>
    <source>
        <strain evidence="3 4">MRS2</strain>
    </source>
</reference>
<keyword evidence="1 2" id="KW-0732">Signal</keyword>
<feature type="signal peptide" evidence="2">
    <location>
        <begin position="1"/>
        <end position="20"/>
    </location>
</feature>
<evidence type="ECO:0000313" key="3">
    <source>
        <dbReference type="EMBL" id="TGN27813.1"/>
    </source>
</evidence>
<keyword evidence="3" id="KW-0449">Lipoprotein</keyword>
<dbReference type="EMBL" id="SRPE01000004">
    <property type="protein sequence ID" value="TGN27813.1"/>
    <property type="molecule type" value="Genomic_DNA"/>
</dbReference>
<evidence type="ECO:0000313" key="4">
    <source>
        <dbReference type="Proteomes" id="UP000297998"/>
    </source>
</evidence>
<dbReference type="PANTHER" id="PTHR35869">
    <property type="entry name" value="OUTER-MEMBRANE LIPOPROTEIN CARRIER PROTEIN"/>
    <property type="match status" value="1"/>
</dbReference>
<dbReference type="Gene3D" id="2.50.20.10">
    <property type="entry name" value="Lipoprotein localisation LolA/LolB/LppX"/>
    <property type="match status" value="1"/>
</dbReference>
<dbReference type="Pfam" id="PF03548">
    <property type="entry name" value="LolA"/>
    <property type="match status" value="1"/>
</dbReference>
<proteinExistence type="predicted"/>
<dbReference type="AlphaFoldDB" id="A0A4Z1B2U8"/>
<dbReference type="InterPro" id="IPR004564">
    <property type="entry name" value="OM_lipoprot_carrier_LolA-like"/>
</dbReference>
<dbReference type="SUPFAM" id="SSF89392">
    <property type="entry name" value="Prokaryotic lipoproteins and lipoprotein localization factors"/>
    <property type="match status" value="1"/>
</dbReference>
<dbReference type="PANTHER" id="PTHR35869:SF1">
    <property type="entry name" value="OUTER-MEMBRANE LIPOPROTEIN CARRIER PROTEIN"/>
    <property type="match status" value="1"/>
</dbReference>
<evidence type="ECO:0000256" key="1">
    <source>
        <dbReference type="ARBA" id="ARBA00022729"/>
    </source>
</evidence>
<dbReference type="CDD" id="cd16325">
    <property type="entry name" value="LolA"/>
    <property type="match status" value="1"/>
</dbReference>
<dbReference type="InterPro" id="IPR029046">
    <property type="entry name" value="LolA/LolB/LppX"/>
</dbReference>
<name>A0A4Z1B2U8_9FLAO</name>